<name>D5BQZ2_PUNMI</name>
<evidence type="ECO:0000256" key="3">
    <source>
        <dbReference type="ARBA" id="ARBA00022475"/>
    </source>
</evidence>
<evidence type="ECO:0000313" key="9">
    <source>
        <dbReference type="EMBL" id="ADE38706.1"/>
    </source>
</evidence>
<feature type="transmembrane region" description="Helical" evidence="7">
    <location>
        <begin position="68"/>
        <end position="89"/>
    </location>
</feature>
<dbReference type="Pfam" id="PF04039">
    <property type="entry name" value="MnhB"/>
    <property type="match status" value="1"/>
</dbReference>
<keyword evidence="4 7" id="KW-0812">Transmembrane</keyword>
<keyword evidence="10" id="KW-1185">Reference proteome</keyword>
<dbReference type="InterPro" id="IPR007182">
    <property type="entry name" value="MnhB"/>
</dbReference>
<feature type="transmembrane region" description="Helical" evidence="7">
    <location>
        <begin position="37"/>
        <end position="56"/>
    </location>
</feature>
<keyword evidence="3" id="KW-1003">Cell membrane</keyword>
<dbReference type="HOGENOM" id="CLU_101659_3_1_5"/>
<dbReference type="InterPro" id="IPR050622">
    <property type="entry name" value="CPA3_antiporter_subunitB"/>
</dbReference>
<dbReference type="NCBIfam" id="NF009162">
    <property type="entry name" value="PRK12508.1"/>
    <property type="match status" value="1"/>
</dbReference>
<comment type="subcellular location">
    <subcellularLocation>
        <location evidence="1">Cell membrane</location>
        <topology evidence="1">Multi-pass membrane protein</topology>
    </subcellularLocation>
</comment>
<reference evidence="9 10" key="1">
    <citation type="journal article" date="2010" name="J. Bacteriol.">
        <title>Complete genome sequence of "Candidatus Puniceispirillum marinum" IMCC1322, a representative of the SAR116 clade in the Alphaproteobacteria.</title>
        <authorList>
            <person name="Oh H.M."/>
            <person name="Kwon K.K."/>
            <person name="Kang I."/>
            <person name="Kang S.G."/>
            <person name="Lee J.H."/>
            <person name="Kim S.J."/>
            <person name="Cho J.C."/>
        </authorList>
    </citation>
    <scope>NUCLEOTIDE SEQUENCE [LARGE SCALE GENOMIC DNA]</scope>
    <source>
        <strain evidence="9 10">IMCC1322</strain>
    </source>
</reference>
<keyword evidence="6 7" id="KW-0472">Membrane</keyword>
<dbReference type="GO" id="GO:0016491">
    <property type="term" value="F:oxidoreductase activity"/>
    <property type="evidence" value="ECO:0007669"/>
    <property type="project" value="UniProtKB-KW"/>
</dbReference>
<evidence type="ECO:0000259" key="8">
    <source>
        <dbReference type="Pfam" id="PF04039"/>
    </source>
</evidence>
<dbReference type="PANTHER" id="PTHR33932">
    <property type="entry name" value="NA(+)/H(+) ANTIPORTER SUBUNIT B"/>
    <property type="match status" value="1"/>
</dbReference>
<evidence type="ECO:0000313" key="10">
    <source>
        <dbReference type="Proteomes" id="UP000007460"/>
    </source>
</evidence>
<dbReference type="OrthoDB" id="2085045at2"/>
<evidence type="ECO:0000256" key="2">
    <source>
        <dbReference type="ARBA" id="ARBA00009425"/>
    </source>
</evidence>
<dbReference type="EC" id="1.6.5.11" evidence="9"/>
<dbReference type="RefSeq" id="WP_013045336.1">
    <property type="nucleotide sequence ID" value="NC_014010.1"/>
</dbReference>
<keyword evidence="5 7" id="KW-1133">Transmembrane helix</keyword>
<dbReference type="EMBL" id="CP001751">
    <property type="protein sequence ID" value="ADE38706.1"/>
    <property type="molecule type" value="Genomic_DNA"/>
</dbReference>
<evidence type="ECO:0000256" key="4">
    <source>
        <dbReference type="ARBA" id="ARBA00022692"/>
    </source>
</evidence>
<protein>
    <submittedName>
        <fullName evidence="9">Na+/H+ antiporter MnhB subunit-related protein</fullName>
        <ecNumber evidence="9">1.6.5.11</ecNumber>
    </submittedName>
</protein>
<evidence type="ECO:0000256" key="5">
    <source>
        <dbReference type="ARBA" id="ARBA00022989"/>
    </source>
</evidence>
<proteinExistence type="inferred from homology"/>
<keyword evidence="9" id="KW-0560">Oxidoreductase</keyword>
<sequence>MQNNPVFRLAAKILFAPIIMFGLYVQFHGDYGPGGGFQAGVIIAAAFILHGLVFGLDAGRKLVSTKVNVVLMCSGVLLYGSVGVVSVMNGGYFLDYTALTGDVASGQHMGILLVELGVGLTVTSVMLALFHAFAGFVEDKS</sequence>
<dbReference type="GO" id="GO:0005886">
    <property type="term" value="C:plasma membrane"/>
    <property type="evidence" value="ECO:0007669"/>
    <property type="project" value="UniProtKB-SubCell"/>
</dbReference>
<dbReference type="PANTHER" id="PTHR33932:SF4">
    <property type="entry name" value="NA(+)_H(+) ANTIPORTER SUBUNIT B"/>
    <property type="match status" value="1"/>
</dbReference>
<evidence type="ECO:0000256" key="6">
    <source>
        <dbReference type="ARBA" id="ARBA00023136"/>
    </source>
</evidence>
<feature type="domain" description="Na+/H+ antiporter MnhB subunit-related protein" evidence="8">
    <location>
        <begin position="6"/>
        <end position="127"/>
    </location>
</feature>
<dbReference type="AlphaFoldDB" id="D5BQZ2"/>
<dbReference type="KEGG" id="apb:SAR116_0463"/>
<gene>
    <name evidence="9" type="ordered locus">SAR116_0463</name>
</gene>
<feature type="transmembrane region" description="Helical" evidence="7">
    <location>
        <begin position="109"/>
        <end position="137"/>
    </location>
</feature>
<dbReference type="Proteomes" id="UP000007460">
    <property type="component" value="Chromosome"/>
</dbReference>
<organism evidence="9 10">
    <name type="scientific">Puniceispirillum marinum (strain IMCC1322)</name>
    <dbReference type="NCBI Taxonomy" id="488538"/>
    <lineage>
        <taxon>Bacteria</taxon>
        <taxon>Pseudomonadati</taxon>
        <taxon>Pseudomonadota</taxon>
        <taxon>Alphaproteobacteria</taxon>
        <taxon>Candidatus Puniceispirillales</taxon>
        <taxon>Candidatus Puniceispirillaceae</taxon>
        <taxon>Candidatus Puniceispirillum</taxon>
    </lineage>
</organism>
<comment type="similarity">
    <text evidence="2">Belongs to the CPA3 antiporters (TC 2.A.63) subunit B family.</text>
</comment>
<dbReference type="STRING" id="488538.SAR116_0463"/>
<evidence type="ECO:0000256" key="7">
    <source>
        <dbReference type="SAM" id="Phobius"/>
    </source>
</evidence>
<evidence type="ECO:0000256" key="1">
    <source>
        <dbReference type="ARBA" id="ARBA00004651"/>
    </source>
</evidence>
<feature type="transmembrane region" description="Helical" evidence="7">
    <location>
        <begin position="7"/>
        <end position="25"/>
    </location>
</feature>
<accession>D5BQZ2</accession>
<dbReference type="eggNOG" id="COG2111">
    <property type="taxonomic scope" value="Bacteria"/>
</dbReference>